<organism evidence="1 2">
    <name type="scientific">Methylococcus capsulatus</name>
    <dbReference type="NCBI Taxonomy" id="414"/>
    <lineage>
        <taxon>Bacteria</taxon>
        <taxon>Pseudomonadati</taxon>
        <taxon>Pseudomonadota</taxon>
        <taxon>Gammaproteobacteria</taxon>
        <taxon>Methylococcales</taxon>
        <taxon>Methylococcaceae</taxon>
        <taxon>Methylococcus</taxon>
    </lineage>
</organism>
<dbReference type="Proteomes" id="UP001158598">
    <property type="component" value="Chromosome"/>
</dbReference>
<name>A0AA35XTD9_METCP</name>
<proteinExistence type="predicted"/>
<evidence type="ECO:0000313" key="1">
    <source>
        <dbReference type="EMBL" id="CAI8791679.1"/>
    </source>
</evidence>
<dbReference type="EMBL" id="OX458332">
    <property type="protein sequence ID" value="CAI8791679.1"/>
    <property type="molecule type" value="Genomic_DNA"/>
</dbReference>
<accession>A0AA35XTD9</accession>
<sequence length="120" mass="13123">MAGGRGVELGSGTGAGCLAGPACAKPPAHARHRYRSIPVRLFNGIVLAKRVAKKPIECRHAAGRGDLRMERRPSGRPAHHHQRHHKNAHALAHRAVHSIQRGVHYLNLNPCHPHARERGL</sequence>
<evidence type="ECO:0000313" key="2">
    <source>
        <dbReference type="Proteomes" id="UP001158598"/>
    </source>
</evidence>
<reference evidence="1" key="1">
    <citation type="submission" date="2023-03" db="EMBL/GenBank/DDBJ databases">
        <authorList>
            <person name="Pearce D."/>
        </authorList>
    </citation>
    <scope>NUCLEOTIDE SEQUENCE</scope>
    <source>
        <strain evidence="1">Mc</strain>
    </source>
</reference>
<protein>
    <submittedName>
        <fullName evidence="1">Uncharacterized protein</fullName>
    </submittedName>
</protein>
<dbReference type="AlphaFoldDB" id="A0AA35XTD9"/>
<gene>
    <name evidence="1" type="ORF">MCNOR_1397</name>
</gene>